<gene>
    <name evidence="1" type="ORF">BPAG_LOCUS6077</name>
</gene>
<accession>A0A0N4TD23</accession>
<dbReference type="WBParaSite" id="BPAG_0000611101-mRNA-1">
    <property type="protein sequence ID" value="BPAG_0000611101-mRNA-1"/>
    <property type="gene ID" value="BPAG_0000611101"/>
</dbReference>
<evidence type="ECO:0000313" key="1">
    <source>
        <dbReference type="EMBL" id="VDN87263.1"/>
    </source>
</evidence>
<dbReference type="AlphaFoldDB" id="A0A0N4TD23"/>
<keyword evidence="2" id="KW-1185">Reference proteome</keyword>
<proteinExistence type="predicted"/>
<dbReference type="EMBL" id="UZAD01005090">
    <property type="protein sequence ID" value="VDN87263.1"/>
    <property type="molecule type" value="Genomic_DNA"/>
</dbReference>
<protein>
    <submittedName>
        <fullName evidence="1 3">Uncharacterized protein</fullName>
    </submittedName>
</protein>
<evidence type="ECO:0000313" key="3">
    <source>
        <dbReference type="WBParaSite" id="BPAG_0000611101-mRNA-1"/>
    </source>
</evidence>
<organism evidence="3">
    <name type="scientific">Brugia pahangi</name>
    <name type="common">Filarial nematode worm</name>
    <dbReference type="NCBI Taxonomy" id="6280"/>
    <lineage>
        <taxon>Eukaryota</taxon>
        <taxon>Metazoa</taxon>
        <taxon>Ecdysozoa</taxon>
        <taxon>Nematoda</taxon>
        <taxon>Chromadorea</taxon>
        <taxon>Rhabditida</taxon>
        <taxon>Spirurina</taxon>
        <taxon>Spiruromorpha</taxon>
        <taxon>Filarioidea</taxon>
        <taxon>Onchocercidae</taxon>
        <taxon>Brugia</taxon>
    </lineage>
</organism>
<evidence type="ECO:0000313" key="2">
    <source>
        <dbReference type="Proteomes" id="UP000278627"/>
    </source>
</evidence>
<reference evidence="3" key="1">
    <citation type="submission" date="2017-02" db="UniProtKB">
        <authorList>
            <consortium name="WormBaseParasite"/>
        </authorList>
    </citation>
    <scope>IDENTIFICATION</scope>
</reference>
<name>A0A0N4TD23_BRUPA</name>
<dbReference type="Proteomes" id="UP000278627">
    <property type="component" value="Unassembled WGS sequence"/>
</dbReference>
<sequence>MNQQQTVQSISYEGTDRSTTILNLSVSTQIPTQPIATTNSVCLNDCLKNGSLIFAADNLRNFRKIVLHIEEFCK</sequence>
<reference evidence="1 2" key="2">
    <citation type="submission" date="2018-11" db="EMBL/GenBank/DDBJ databases">
        <authorList>
            <consortium name="Pathogen Informatics"/>
        </authorList>
    </citation>
    <scope>NUCLEOTIDE SEQUENCE [LARGE SCALE GENOMIC DNA]</scope>
</reference>